<keyword evidence="3 6" id="KW-0347">Helicase</keyword>
<evidence type="ECO:0000256" key="1">
    <source>
        <dbReference type="ARBA" id="ARBA00022741"/>
    </source>
</evidence>
<feature type="compositionally biased region" description="Gly residues" evidence="7">
    <location>
        <begin position="659"/>
        <end position="675"/>
    </location>
</feature>
<comment type="caution">
    <text evidence="10">The sequence shown here is derived from an EMBL/GenBank/DDBJ whole genome shotgun (WGS) entry which is preliminary data.</text>
</comment>
<feature type="compositionally biased region" description="Basic and acidic residues" evidence="7">
    <location>
        <begin position="619"/>
        <end position="631"/>
    </location>
</feature>
<dbReference type="PANTHER" id="PTHR47959:SF1">
    <property type="entry name" value="ATP-DEPENDENT RNA HELICASE DBPA"/>
    <property type="match status" value="1"/>
</dbReference>
<dbReference type="InterPro" id="IPR050079">
    <property type="entry name" value="DEAD_box_RNA_helicase"/>
</dbReference>
<dbReference type="InterPro" id="IPR044742">
    <property type="entry name" value="DEAD/DEAH_RhlB"/>
</dbReference>
<comment type="similarity">
    <text evidence="5 6">Belongs to the DEAD box helicase family.</text>
</comment>
<dbReference type="PROSITE" id="PS00039">
    <property type="entry name" value="DEAD_ATP_HELICASE"/>
    <property type="match status" value="1"/>
</dbReference>
<proteinExistence type="inferred from homology"/>
<reference evidence="10 11" key="1">
    <citation type="submission" date="2020-08" db="EMBL/GenBank/DDBJ databases">
        <title>Genomic Encyclopedia of Type Strains, Phase IV (KMG-IV): sequencing the most valuable type-strain genomes for metagenomic binning, comparative biology and taxonomic classification.</title>
        <authorList>
            <person name="Goeker M."/>
        </authorList>
    </citation>
    <scope>NUCLEOTIDE SEQUENCE [LARGE SCALE GENOMIC DNA]</scope>
    <source>
        <strain evidence="10 11">DSM 101064</strain>
    </source>
</reference>
<accession>A0A7W9BJI0</accession>
<dbReference type="Pfam" id="PF03880">
    <property type="entry name" value="DbpA"/>
    <property type="match status" value="1"/>
</dbReference>
<feature type="domain" description="Helicase C-terminal" evidence="9">
    <location>
        <begin position="231"/>
        <end position="373"/>
    </location>
</feature>
<dbReference type="RefSeq" id="WP_183527098.1">
    <property type="nucleotide sequence ID" value="NZ_JACIJM010000003.1"/>
</dbReference>
<feature type="domain" description="Helicase ATP-binding" evidence="8">
    <location>
        <begin position="25"/>
        <end position="201"/>
    </location>
</feature>
<dbReference type="Proteomes" id="UP000535415">
    <property type="component" value="Unassembled WGS sequence"/>
</dbReference>
<dbReference type="InterPro" id="IPR000629">
    <property type="entry name" value="RNA-helicase_DEAD-box_CS"/>
</dbReference>
<dbReference type="Pfam" id="PF00270">
    <property type="entry name" value="DEAD"/>
    <property type="match status" value="1"/>
</dbReference>
<evidence type="ECO:0000256" key="6">
    <source>
        <dbReference type="RuleBase" id="RU000492"/>
    </source>
</evidence>
<dbReference type="GO" id="GO:0003676">
    <property type="term" value="F:nucleic acid binding"/>
    <property type="evidence" value="ECO:0007669"/>
    <property type="project" value="InterPro"/>
</dbReference>
<organism evidence="10 11">
    <name type="scientific">Yoonia ponticola</name>
    <dbReference type="NCBI Taxonomy" id="1524255"/>
    <lineage>
        <taxon>Bacteria</taxon>
        <taxon>Pseudomonadati</taxon>
        <taxon>Pseudomonadota</taxon>
        <taxon>Alphaproteobacteria</taxon>
        <taxon>Rhodobacterales</taxon>
        <taxon>Paracoccaceae</taxon>
        <taxon>Yoonia</taxon>
    </lineage>
</organism>
<evidence type="ECO:0000256" key="5">
    <source>
        <dbReference type="ARBA" id="ARBA00038437"/>
    </source>
</evidence>
<dbReference type="InterPro" id="IPR012677">
    <property type="entry name" value="Nucleotide-bd_a/b_plait_sf"/>
</dbReference>
<evidence type="ECO:0000256" key="4">
    <source>
        <dbReference type="ARBA" id="ARBA00022840"/>
    </source>
</evidence>
<dbReference type="SMART" id="SM00487">
    <property type="entry name" value="DEXDc"/>
    <property type="match status" value="1"/>
</dbReference>
<dbReference type="SMART" id="SM00490">
    <property type="entry name" value="HELICc"/>
    <property type="match status" value="1"/>
</dbReference>
<evidence type="ECO:0000256" key="2">
    <source>
        <dbReference type="ARBA" id="ARBA00022801"/>
    </source>
</evidence>
<protein>
    <submittedName>
        <fullName evidence="10">ATP-dependent RNA helicase DeaD</fullName>
        <ecNumber evidence="10">3.6.4.13</ecNumber>
    </submittedName>
</protein>
<keyword evidence="4 6" id="KW-0067">ATP-binding</keyword>
<dbReference type="Gene3D" id="3.30.70.330">
    <property type="match status" value="1"/>
</dbReference>
<dbReference type="Pfam" id="PF00271">
    <property type="entry name" value="Helicase_C"/>
    <property type="match status" value="1"/>
</dbReference>
<gene>
    <name evidence="10" type="ORF">FHS72_001222</name>
</gene>
<dbReference type="PANTHER" id="PTHR47959">
    <property type="entry name" value="ATP-DEPENDENT RNA HELICASE RHLE-RELATED"/>
    <property type="match status" value="1"/>
</dbReference>
<name>A0A7W9BJI0_9RHOB</name>
<evidence type="ECO:0000256" key="7">
    <source>
        <dbReference type="SAM" id="MobiDB-lite"/>
    </source>
</evidence>
<dbReference type="EC" id="3.6.4.13" evidence="10"/>
<dbReference type="InterPro" id="IPR011545">
    <property type="entry name" value="DEAD/DEAH_box_helicase_dom"/>
</dbReference>
<dbReference type="CDD" id="cd18787">
    <property type="entry name" value="SF2_C_DEAD"/>
    <property type="match status" value="1"/>
</dbReference>
<dbReference type="InterPro" id="IPR014001">
    <property type="entry name" value="Helicase_ATP-bd"/>
</dbReference>
<evidence type="ECO:0000313" key="11">
    <source>
        <dbReference type="Proteomes" id="UP000535415"/>
    </source>
</evidence>
<evidence type="ECO:0000259" key="9">
    <source>
        <dbReference type="PROSITE" id="PS51194"/>
    </source>
</evidence>
<dbReference type="EMBL" id="JACIJM010000003">
    <property type="protein sequence ID" value="MBB5721610.1"/>
    <property type="molecule type" value="Genomic_DNA"/>
</dbReference>
<feature type="region of interest" description="Disordered" evidence="7">
    <location>
        <begin position="426"/>
        <end position="454"/>
    </location>
</feature>
<feature type="compositionally biased region" description="Basic and acidic residues" evidence="7">
    <location>
        <begin position="440"/>
        <end position="452"/>
    </location>
</feature>
<dbReference type="GO" id="GO:0005524">
    <property type="term" value="F:ATP binding"/>
    <property type="evidence" value="ECO:0007669"/>
    <property type="project" value="UniProtKB-KW"/>
</dbReference>
<dbReference type="PROSITE" id="PS51192">
    <property type="entry name" value="HELICASE_ATP_BIND_1"/>
    <property type="match status" value="1"/>
</dbReference>
<evidence type="ECO:0000256" key="3">
    <source>
        <dbReference type="ARBA" id="ARBA00022806"/>
    </source>
</evidence>
<evidence type="ECO:0000259" key="8">
    <source>
        <dbReference type="PROSITE" id="PS51192"/>
    </source>
</evidence>
<dbReference type="PROSITE" id="PS51194">
    <property type="entry name" value="HELICASE_CTER"/>
    <property type="match status" value="1"/>
</dbReference>
<feature type="compositionally biased region" description="Basic and acidic residues" evidence="7">
    <location>
        <begin position="547"/>
        <end position="589"/>
    </location>
</feature>
<dbReference type="InterPro" id="IPR027417">
    <property type="entry name" value="P-loop_NTPase"/>
</dbReference>
<keyword evidence="11" id="KW-1185">Reference proteome</keyword>
<dbReference type="InterPro" id="IPR005580">
    <property type="entry name" value="DbpA/CsdA_RNA-bd_dom"/>
</dbReference>
<dbReference type="Gene3D" id="3.40.50.300">
    <property type="entry name" value="P-loop containing nucleotide triphosphate hydrolases"/>
    <property type="match status" value="2"/>
</dbReference>
<evidence type="ECO:0000313" key="10">
    <source>
        <dbReference type="EMBL" id="MBB5721610.1"/>
    </source>
</evidence>
<keyword evidence="2 6" id="KW-0378">Hydrolase</keyword>
<dbReference type="GO" id="GO:0005829">
    <property type="term" value="C:cytosol"/>
    <property type="evidence" value="ECO:0007669"/>
    <property type="project" value="TreeGrafter"/>
</dbReference>
<dbReference type="CDD" id="cd12252">
    <property type="entry name" value="RRM_DbpA"/>
    <property type="match status" value="1"/>
</dbReference>
<dbReference type="InterPro" id="IPR001650">
    <property type="entry name" value="Helicase_C-like"/>
</dbReference>
<dbReference type="GO" id="GO:0016787">
    <property type="term" value="F:hydrolase activity"/>
    <property type="evidence" value="ECO:0007669"/>
    <property type="project" value="UniProtKB-KW"/>
</dbReference>
<sequence length="729" mass="79192">MISTLAAALEKQGYDTLTPVQESVTNPELEGKDLLVSAQTGSGKTVGFGLAIGPTILTEDGTFGPAGRPLALCIAPTRELALQVKRELQWLYAPAGVVMASTVGGMDFRDEKRALERGAHIVVSTPGRLKDHIMRGTLDMSDMRAIVLDEADEMLDLGFREDLEFILGKAPADRRTLMFSATVPPMIAKLAKSYLTDSVRVSTVTKESQHSDIEYRALTCTQYDADNAIINALRYYDAPNAIVFANTRAMVTRLTTRLSNRGFATVALSGELSQQERTHALQAMRDGRAKVCVATDVAARGIDLPNLELVIHAELPTNAEILLHRSGRTGRAGRKGISALIVTPKMRRRAENLLKWGKLKAEWASPPSADEVKAKDEERLLTDEVWSSEFTEGETEFAAKLLAEHTPEKIAAAYLRLYQGKQSAPEELTVVDPNAPAGGRDSREPRERKERAPFGPSKWFSVDVGREGKAEARWLLPMICKAGDITKNEIGAIRIQPQETFVEISEAAVPNFLKAVGGDMSLENQAKLTALDGPPQISERGARPSKRSYDNDKPRGEYKGRDDKPRGDYKSRDDKPRGDKRFDKPRDHSAPPPSRQDDMAPVAKPGSDDTARKSRHKKTDFSKPARKDHGDAVVARGPKPPYKPRDGERPAYKGKSDGKPGGFKGKPSAGGGKPGGFKKADDGRPAKPRASANDTSKRFVPPGGKPAGRKGPGGKGGAQPPKRGGPKAR</sequence>
<feature type="region of interest" description="Disordered" evidence="7">
    <location>
        <begin position="528"/>
        <end position="729"/>
    </location>
</feature>
<dbReference type="CDD" id="cd00268">
    <property type="entry name" value="DEADc"/>
    <property type="match status" value="1"/>
</dbReference>
<dbReference type="AlphaFoldDB" id="A0A7W9BJI0"/>
<dbReference type="SUPFAM" id="SSF52540">
    <property type="entry name" value="P-loop containing nucleoside triphosphate hydrolases"/>
    <property type="match status" value="1"/>
</dbReference>
<keyword evidence="1 6" id="KW-0547">Nucleotide-binding</keyword>
<feature type="compositionally biased region" description="Basic and acidic residues" evidence="7">
    <location>
        <begin position="643"/>
        <end position="658"/>
    </location>
</feature>
<dbReference type="GO" id="GO:0003724">
    <property type="term" value="F:RNA helicase activity"/>
    <property type="evidence" value="ECO:0007669"/>
    <property type="project" value="UniProtKB-EC"/>
</dbReference>